<evidence type="ECO:0000256" key="1">
    <source>
        <dbReference type="SAM" id="MobiDB-lite"/>
    </source>
</evidence>
<gene>
    <name evidence="2" type="ORF">B0T10DRAFT_561742</name>
</gene>
<comment type="caution">
    <text evidence="2">The sequence shown here is derived from an EMBL/GenBank/DDBJ whole genome shotgun (WGS) entry which is preliminary data.</text>
</comment>
<dbReference type="EMBL" id="JAGPYM010000011">
    <property type="protein sequence ID" value="KAH6889271.1"/>
    <property type="molecule type" value="Genomic_DNA"/>
</dbReference>
<organism evidence="2 3">
    <name type="scientific">Thelonectria olida</name>
    <dbReference type="NCBI Taxonomy" id="1576542"/>
    <lineage>
        <taxon>Eukaryota</taxon>
        <taxon>Fungi</taxon>
        <taxon>Dikarya</taxon>
        <taxon>Ascomycota</taxon>
        <taxon>Pezizomycotina</taxon>
        <taxon>Sordariomycetes</taxon>
        <taxon>Hypocreomycetidae</taxon>
        <taxon>Hypocreales</taxon>
        <taxon>Nectriaceae</taxon>
        <taxon>Thelonectria</taxon>
    </lineage>
</organism>
<proteinExistence type="predicted"/>
<keyword evidence="3" id="KW-1185">Reference proteome</keyword>
<feature type="compositionally biased region" description="Low complexity" evidence="1">
    <location>
        <begin position="50"/>
        <end position="62"/>
    </location>
</feature>
<protein>
    <submittedName>
        <fullName evidence="2">Uncharacterized protein</fullName>
    </submittedName>
</protein>
<sequence length="422" mass="45785">MLSYDIETALTLYNSYCSVAMQDIVTTTVERDAANTAEPSQTTFVVRVTAQNTDQDTPTNTDSANTSEDTNTPGNSAQFSGASVSSGTFTDGPFGIGSGGILTSGAAVGALPNGDHYVNNGAPGSDTYCNVNTFNAAILTVDLFVSPPHRGINVQYIVASEEEGGSSDPIGIFVGGEQKALDGEGNKITATSRYLEQPIAIIPPDSVTSYPGSSPPLLVGILATGALTVVLAICDQGDTEWDSAFLVKAEGCVDCNTEFRLAYVTTTTTVEEGSTTFTSTTKASGTVSGTIVIGVEAEITTSTTTSEELDTDNDAGLNTDIHKHDFDYDEHNVNNNHRVDNHLRVNHKHNFLYNHFTVNYDFDYDFFNYIYRVDYYARNSRHDLKLLSYRHVNQPNYFGIDSVENDWIIQPVKFGLRKHFIN</sequence>
<dbReference type="OrthoDB" id="4850028at2759"/>
<accession>A0A9P9APR6</accession>
<feature type="region of interest" description="Disordered" evidence="1">
    <location>
        <begin position="50"/>
        <end position="84"/>
    </location>
</feature>
<evidence type="ECO:0000313" key="3">
    <source>
        <dbReference type="Proteomes" id="UP000777438"/>
    </source>
</evidence>
<name>A0A9P9APR6_9HYPO</name>
<dbReference type="Proteomes" id="UP000777438">
    <property type="component" value="Unassembled WGS sequence"/>
</dbReference>
<dbReference type="AlphaFoldDB" id="A0A9P9APR6"/>
<feature type="compositionally biased region" description="Polar residues" evidence="1">
    <location>
        <begin position="63"/>
        <end position="84"/>
    </location>
</feature>
<evidence type="ECO:0000313" key="2">
    <source>
        <dbReference type="EMBL" id="KAH6889271.1"/>
    </source>
</evidence>
<reference evidence="2 3" key="1">
    <citation type="journal article" date="2021" name="Nat. Commun.">
        <title>Genetic determinants of endophytism in the Arabidopsis root mycobiome.</title>
        <authorList>
            <person name="Mesny F."/>
            <person name="Miyauchi S."/>
            <person name="Thiergart T."/>
            <person name="Pickel B."/>
            <person name="Atanasova L."/>
            <person name="Karlsson M."/>
            <person name="Huettel B."/>
            <person name="Barry K.W."/>
            <person name="Haridas S."/>
            <person name="Chen C."/>
            <person name="Bauer D."/>
            <person name="Andreopoulos W."/>
            <person name="Pangilinan J."/>
            <person name="LaButti K."/>
            <person name="Riley R."/>
            <person name="Lipzen A."/>
            <person name="Clum A."/>
            <person name="Drula E."/>
            <person name="Henrissat B."/>
            <person name="Kohler A."/>
            <person name="Grigoriev I.V."/>
            <person name="Martin F.M."/>
            <person name="Hacquard S."/>
        </authorList>
    </citation>
    <scope>NUCLEOTIDE SEQUENCE [LARGE SCALE GENOMIC DNA]</scope>
    <source>
        <strain evidence="2 3">MPI-CAGE-CH-0241</strain>
    </source>
</reference>